<dbReference type="PANTHER" id="PTHR38474">
    <property type="entry name" value="SLR0299 PROTEIN"/>
    <property type="match status" value="1"/>
</dbReference>
<keyword evidence="3" id="KW-1185">Reference proteome</keyword>
<dbReference type="PANTHER" id="PTHR38474:SF2">
    <property type="entry name" value="CHLORAMPHENICOL ACETYLTRANSFERASE"/>
    <property type="match status" value="1"/>
</dbReference>
<name>A0A926D2Y2_9FIRM</name>
<dbReference type="PIRSF" id="PIRSF000440">
    <property type="entry name" value="CAT"/>
    <property type="match status" value="1"/>
</dbReference>
<dbReference type="SMART" id="SM01059">
    <property type="entry name" value="CAT"/>
    <property type="match status" value="1"/>
</dbReference>
<dbReference type="RefSeq" id="WP_249314150.1">
    <property type="nucleotide sequence ID" value="NZ_JACRSR010000001.1"/>
</dbReference>
<accession>A0A926D2Y2</accession>
<dbReference type="SUPFAM" id="SSF52777">
    <property type="entry name" value="CoA-dependent acyltransferases"/>
    <property type="match status" value="1"/>
</dbReference>
<dbReference type="Gene3D" id="3.30.559.10">
    <property type="entry name" value="Chloramphenicol acetyltransferase-like domain"/>
    <property type="match status" value="1"/>
</dbReference>
<evidence type="ECO:0000256" key="1">
    <source>
        <dbReference type="PIRSR" id="PIRSR000440-1"/>
    </source>
</evidence>
<evidence type="ECO:0000313" key="2">
    <source>
        <dbReference type="EMBL" id="MBC8530261.1"/>
    </source>
</evidence>
<evidence type="ECO:0000313" key="3">
    <source>
        <dbReference type="Proteomes" id="UP000623172"/>
    </source>
</evidence>
<feature type="active site" description="Proton acceptor" evidence="1">
    <location>
        <position position="187"/>
    </location>
</feature>
<dbReference type="InterPro" id="IPR001707">
    <property type="entry name" value="Cmp_AcTrfase"/>
</dbReference>
<dbReference type="GO" id="GO:0008811">
    <property type="term" value="F:chloramphenicol O-acetyltransferase activity"/>
    <property type="evidence" value="ECO:0007669"/>
    <property type="project" value="InterPro"/>
</dbReference>
<reference evidence="2" key="1">
    <citation type="submission" date="2020-08" db="EMBL/GenBank/DDBJ databases">
        <title>Genome public.</title>
        <authorList>
            <person name="Liu C."/>
            <person name="Sun Q."/>
        </authorList>
    </citation>
    <scope>NUCLEOTIDE SEQUENCE</scope>
    <source>
        <strain evidence="2">NSJ-53</strain>
    </source>
</reference>
<dbReference type="InterPro" id="IPR023213">
    <property type="entry name" value="CAT-like_dom_sf"/>
</dbReference>
<dbReference type="Proteomes" id="UP000623172">
    <property type="component" value="Unassembled WGS sequence"/>
</dbReference>
<protein>
    <submittedName>
        <fullName evidence="2">Type A chloramphenicol O-acetyltransferase</fullName>
    </submittedName>
</protein>
<gene>
    <name evidence="2" type="ORF">H8696_00170</name>
</gene>
<proteinExistence type="predicted"/>
<sequence>MAFLPFERKGWSRSTHFEHYLEGDCSFSLTVELAAGALRRKLKAEGLKFYPTLIHLAARVVNGHTEYRMALDEAGRLGYHDVLAPSYTVFHDKSKTFSALWTAYTPDFSQFYQDVLADMAAYADAFPLFPKPDEPATFPLSSVPWLPFTSFSLHLGGRPYLIPILTFGRFVERDGETFLPLALQMHHAVCDGYHAARFVEELQELFNHFNP</sequence>
<dbReference type="Pfam" id="PF00302">
    <property type="entry name" value="CAT"/>
    <property type="match status" value="1"/>
</dbReference>
<comment type="caution">
    <text evidence="2">The sequence shown here is derived from an EMBL/GenBank/DDBJ whole genome shotgun (WGS) entry which is preliminary data.</text>
</comment>
<organism evidence="2 3">
    <name type="scientific">Gehongia tenuis</name>
    <dbReference type="NCBI Taxonomy" id="2763655"/>
    <lineage>
        <taxon>Bacteria</taxon>
        <taxon>Bacillati</taxon>
        <taxon>Bacillota</taxon>
        <taxon>Clostridia</taxon>
        <taxon>Christensenellales</taxon>
        <taxon>Christensenellaceae</taxon>
        <taxon>Gehongia</taxon>
    </lineage>
</organism>
<dbReference type="AlphaFoldDB" id="A0A926D2Y2"/>
<dbReference type="EMBL" id="JACRSR010000001">
    <property type="protein sequence ID" value="MBC8530261.1"/>
    <property type="molecule type" value="Genomic_DNA"/>
</dbReference>